<evidence type="ECO:0000256" key="1">
    <source>
        <dbReference type="SAM" id="MobiDB-lite"/>
    </source>
</evidence>
<protein>
    <submittedName>
        <fullName evidence="2">Uncharacterized protein</fullName>
    </submittedName>
</protein>
<sequence length="127" mass="13390">MCPHARTLADGRWALGAGALAVAAASEMRRTVDVPLMPEAMLYVEYYWAGEKPRGVRGSGFGSAASPPKGRSPQNTAGAWETSRGVGRISADEQASCGALARKTVLPPLWPEPLQKDTPALLEPCGD</sequence>
<organism evidence="2 3">
    <name type="scientific">Pleurodeles waltl</name>
    <name type="common">Iberian ribbed newt</name>
    <dbReference type="NCBI Taxonomy" id="8319"/>
    <lineage>
        <taxon>Eukaryota</taxon>
        <taxon>Metazoa</taxon>
        <taxon>Chordata</taxon>
        <taxon>Craniata</taxon>
        <taxon>Vertebrata</taxon>
        <taxon>Euteleostomi</taxon>
        <taxon>Amphibia</taxon>
        <taxon>Batrachia</taxon>
        <taxon>Caudata</taxon>
        <taxon>Salamandroidea</taxon>
        <taxon>Salamandridae</taxon>
        <taxon>Pleurodelinae</taxon>
        <taxon>Pleurodeles</taxon>
    </lineage>
</organism>
<keyword evidence="3" id="KW-1185">Reference proteome</keyword>
<name>A0AAV7S2R5_PLEWA</name>
<evidence type="ECO:0000313" key="3">
    <source>
        <dbReference type="Proteomes" id="UP001066276"/>
    </source>
</evidence>
<accession>A0AAV7S2R5</accession>
<dbReference type="AlphaFoldDB" id="A0AAV7S2R5"/>
<comment type="caution">
    <text evidence="2">The sequence shown here is derived from an EMBL/GenBank/DDBJ whole genome shotgun (WGS) entry which is preliminary data.</text>
</comment>
<feature type="region of interest" description="Disordered" evidence="1">
    <location>
        <begin position="57"/>
        <end position="84"/>
    </location>
</feature>
<reference evidence="2" key="1">
    <citation type="journal article" date="2022" name="bioRxiv">
        <title>Sequencing and chromosome-scale assembly of the giantPleurodeles waltlgenome.</title>
        <authorList>
            <person name="Brown T."/>
            <person name="Elewa A."/>
            <person name="Iarovenko S."/>
            <person name="Subramanian E."/>
            <person name="Araus A.J."/>
            <person name="Petzold A."/>
            <person name="Susuki M."/>
            <person name="Suzuki K.-i.T."/>
            <person name="Hayashi T."/>
            <person name="Toyoda A."/>
            <person name="Oliveira C."/>
            <person name="Osipova E."/>
            <person name="Leigh N.D."/>
            <person name="Simon A."/>
            <person name="Yun M.H."/>
        </authorList>
    </citation>
    <scope>NUCLEOTIDE SEQUENCE</scope>
    <source>
        <strain evidence="2">20211129_DDA</strain>
        <tissue evidence="2">Liver</tissue>
    </source>
</reference>
<gene>
    <name evidence="2" type="ORF">NDU88_011951</name>
</gene>
<proteinExistence type="predicted"/>
<dbReference type="EMBL" id="JANPWB010000009">
    <property type="protein sequence ID" value="KAJ1159284.1"/>
    <property type="molecule type" value="Genomic_DNA"/>
</dbReference>
<dbReference type="Proteomes" id="UP001066276">
    <property type="component" value="Chromosome 5"/>
</dbReference>
<evidence type="ECO:0000313" key="2">
    <source>
        <dbReference type="EMBL" id="KAJ1159284.1"/>
    </source>
</evidence>